<name>A0A562V1B8_9ACTN</name>
<keyword evidence="3" id="KW-1185">Reference proteome</keyword>
<evidence type="ECO:0000313" key="2">
    <source>
        <dbReference type="EMBL" id="TWJ11674.1"/>
    </source>
</evidence>
<organism evidence="2 3">
    <name type="scientific">Stackebrandtia albiflava</name>
    <dbReference type="NCBI Taxonomy" id="406432"/>
    <lineage>
        <taxon>Bacteria</taxon>
        <taxon>Bacillati</taxon>
        <taxon>Actinomycetota</taxon>
        <taxon>Actinomycetes</taxon>
        <taxon>Glycomycetales</taxon>
        <taxon>Glycomycetaceae</taxon>
        <taxon>Stackebrandtia</taxon>
    </lineage>
</organism>
<comment type="caution">
    <text evidence="2">The sequence shown here is derived from an EMBL/GenBank/DDBJ whole genome shotgun (WGS) entry which is preliminary data.</text>
</comment>
<dbReference type="Proteomes" id="UP000321617">
    <property type="component" value="Unassembled WGS sequence"/>
</dbReference>
<feature type="compositionally biased region" description="Acidic residues" evidence="1">
    <location>
        <begin position="115"/>
        <end position="124"/>
    </location>
</feature>
<gene>
    <name evidence="2" type="ORF">LX16_2401</name>
</gene>
<feature type="compositionally biased region" description="Basic and acidic residues" evidence="1">
    <location>
        <begin position="131"/>
        <end position="143"/>
    </location>
</feature>
<proteinExistence type="predicted"/>
<dbReference type="EMBL" id="VLLL01000006">
    <property type="protein sequence ID" value="TWJ11674.1"/>
    <property type="molecule type" value="Genomic_DNA"/>
</dbReference>
<sequence length="154" mass="16214">MADQSGEALGASLYKIVEAAAHCGDMAESFLAANASLQGTQNGTDGAFGSRENRAGGQSSPVEGAWMSLRDQLQGILGQNYVNFKDAETALRTIAADYAATDGGAAAEMNRLIEDYNDAPDPDLGDIAPPRSDEKPDYPKPDIPDGYVEPSEDE</sequence>
<evidence type="ECO:0000256" key="1">
    <source>
        <dbReference type="SAM" id="MobiDB-lite"/>
    </source>
</evidence>
<feature type="region of interest" description="Disordered" evidence="1">
    <location>
        <begin position="43"/>
        <end position="62"/>
    </location>
</feature>
<dbReference type="AlphaFoldDB" id="A0A562V1B8"/>
<dbReference type="RefSeq" id="WP_158645569.1">
    <property type="nucleotide sequence ID" value="NZ_BAABIJ010000002.1"/>
</dbReference>
<feature type="region of interest" description="Disordered" evidence="1">
    <location>
        <begin position="111"/>
        <end position="154"/>
    </location>
</feature>
<protein>
    <submittedName>
        <fullName evidence="2">Uncharacterized protein</fullName>
    </submittedName>
</protein>
<accession>A0A562V1B8</accession>
<evidence type="ECO:0000313" key="3">
    <source>
        <dbReference type="Proteomes" id="UP000321617"/>
    </source>
</evidence>
<reference evidence="2 3" key="1">
    <citation type="journal article" date="2013" name="Stand. Genomic Sci.">
        <title>Genomic Encyclopedia of Type Strains, Phase I: The one thousand microbial genomes (KMG-I) project.</title>
        <authorList>
            <person name="Kyrpides N.C."/>
            <person name="Woyke T."/>
            <person name="Eisen J.A."/>
            <person name="Garrity G."/>
            <person name="Lilburn T.G."/>
            <person name="Beck B.J."/>
            <person name="Whitman W.B."/>
            <person name="Hugenholtz P."/>
            <person name="Klenk H.P."/>
        </authorList>
    </citation>
    <scope>NUCLEOTIDE SEQUENCE [LARGE SCALE GENOMIC DNA]</scope>
    <source>
        <strain evidence="2 3">DSM 45044</strain>
    </source>
</reference>